<dbReference type="EMBL" id="CP108188">
    <property type="protein sequence ID" value="WTR71128.1"/>
    <property type="molecule type" value="Genomic_DNA"/>
</dbReference>
<evidence type="ECO:0000313" key="2">
    <source>
        <dbReference type="Proteomes" id="UP001622594"/>
    </source>
</evidence>
<protein>
    <recommendedName>
        <fullName evidence="3">Secreted protein</fullName>
    </recommendedName>
</protein>
<reference evidence="1 2" key="1">
    <citation type="submission" date="2022-10" db="EMBL/GenBank/DDBJ databases">
        <title>The complete genomes of actinobacterial strains from the NBC collection.</title>
        <authorList>
            <person name="Joergensen T.S."/>
            <person name="Alvarez Arevalo M."/>
            <person name="Sterndorff E.B."/>
            <person name="Faurdal D."/>
            <person name="Vuksanovic O."/>
            <person name="Mourched A.-S."/>
            <person name="Charusanti P."/>
            <person name="Shaw S."/>
            <person name="Blin K."/>
            <person name="Weber T."/>
        </authorList>
    </citation>
    <scope>NUCLEOTIDE SEQUENCE [LARGE SCALE GENOMIC DNA]</scope>
    <source>
        <strain evidence="1 2">NBC_00123</strain>
    </source>
</reference>
<keyword evidence="2" id="KW-1185">Reference proteome</keyword>
<gene>
    <name evidence="1" type="ORF">OG814_18470</name>
</gene>
<organism evidence="1 2">
    <name type="scientific">Streptomyces zaomyceticus</name>
    <dbReference type="NCBI Taxonomy" id="68286"/>
    <lineage>
        <taxon>Bacteria</taxon>
        <taxon>Bacillati</taxon>
        <taxon>Actinomycetota</taxon>
        <taxon>Actinomycetes</taxon>
        <taxon>Kitasatosporales</taxon>
        <taxon>Streptomycetaceae</taxon>
        <taxon>Streptomyces</taxon>
    </lineage>
</organism>
<dbReference type="Proteomes" id="UP001622594">
    <property type="component" value="Chromosome"/>
</dbReference>
<dbReference type="RefSeq" id="WP_406334974.1">
    <property type="nucleotide sequence ID" value="NZ_CP108188.1"/>
</dbReference>
<accession>A0ABZ1L9J2</accession>
<evidence type="ECO:0000313" key="1">
    <source>
        <dbReference type="EMBL" id="WTR71128.1"/>
    </source>
</evidence>
<sequence length="262" mass="28428">MSEKSGSRTRRILKNVLSSVLVLGAVGGGAAYTAVTVDRADRTAPTEAWAKPSVTATPEDPAAGIARGRASTPLSKLLLPVPEGYVLGADVKGYGNDGEVPARQAAALLKQTGEGFYGKKRRAYEKEVDRLGVQGMAMRSYATQDSTLQAEVLILRMKDKKKVRESFAVRKQLFEALELRKGPKVKEYARNSACFLGPEPAKPRQTGDEKRTPDLQDLICFAYEGEVTVTVTAFGAPPFDQKAVATLLEKQLRHIESPGEYV</sequence>
<name>A0ABZ1L9J2_9ACTN</name>
<proteinExistence type="predicted"/>
<evidence type="ECO:0008006" key="3">
    <source>
        <dbReference type="Google" id="ProtNLM"/>
    </source>
</evidence>